<dbReference type="PANTHER" id="PTHR11851">
    <property type="entry name" value="METALLOPROTEASE"/>
    <property type="match status" value="1"/>
</dbReference>
<dbReference type="Proteomes" id="UP000599109">
    <property type="component" value="Unassembled WGS sequence"/>
</dbReference>
<dbReference type="GO" id="GO:0004222">
    <property type="term" value="F:metalloendopeptidase activity"/>
    <property type="evidence" value="ECO:0007669"/>
    <property type="project" value="InterPro"/>
</dbReference>
<dbReference type="InterPro" id="IPR011249">
    <property type="entry name" value="Metalloenz_LuxS/M16"/>
</dbReference>
<gene>
    <name evidence="6" type="ORF">JJ685_16770</name>
</gene>
<evidence type="ECO:0000256" key="1">
    <source>
        <dbReference type="ARBA" id="ARBA00001947"/>
    </source>
</evidence>
<dbReference type="Gene3D" id="3.30.830.10">
    <property type="entry name" value="Metalloenzyme, LuxS/M16 peptidase-like"/>
    <property type="match status" value="2"/>
</dbReference>
<evidence type="ECO:0000313" key="6">
    <source>
        <dbReference type="EMBL" id="MBL0392792.1"/>
    </source>
</evidence>
<keyword evidence="7" id="KW-1185">Reference proteome</keyword>
<evidence type="ECO:0000256" key="3">
    <source>
        <dbReference type="RuleBase" id="RU004447"/>
    </source>
</evidence>
<dbReference type="PANTHER" id="PTHR11851:SF49">
    <property type="entry name" value="MITOCHONDRIAL-PROCESSING PEPTIDASE SUBUNIT ALPHA"/>
    <property type="match status" value="1"/>
</dbReference>
<dbReference type="EMBL" id="JAEQNE010000004">
    <property type="protein sequence ID" value="MBL0392792.1"/>
    <property type="molecule type" value="Genomic_DNA"/>
</dbReference>
<dbReference type="AlphaFoldDB" id="A0A937CVA0"/>
<dbReference type="RefSeq" id="WP_201675466.1">
    <property type="nucleotide sequence ID" value="NZ_JAEQNE010000004.1"/>
</dbReference>
<feature type="domain" description="Peptidase M16 N-terminal" evidence="4">
    <location>
        <begin position="23"/>
        <end position="163"/>
    </location>
</feature>
<dbReference type="GO" id="GO:0006508">
    <property type="term" value="P:proteolysis"/>
    <property type="evidence" value="ECO:0007669"/>
    <property type="project" value="InterPro"/>
</dbReference>
<evidence type="ECO:0000313" key="7">
    <source>
        <dbReference type="Proteomes" id="UP000599109"/>
    </source>
</evidence>
<protein>
    <submittedName>
        <fullName evidence="6">Insulinase family protein</fullName>
    </submittedName>
</protein>
<accession>A0A937CVA0</accession>
<dbReference type="InterPro" id="IPR011765">
    <property type="entry name" value="Pept_M16_N"/>
</dbReference>
<dbReference type="InterPro" id="IPR007863">
    <property type="entry name" value="Peptidase_M16_C"/>
</dbReference>
<dbReference type="InterPro" id="IPR050361">
    <property type="entry name" value="MPP/UQCRC_Complex"/>
</dbReference>
<dbReference type="PROSITE" id="PS00143">
    <property type="entry name" value="INSULINASE"/>
    <property type="match status" value="1"/>
</dbReference>
<evidence type="ECO:0000259" key="4">
    <source>
        <dbReference type="Pfam" id="PF00675"/>
    </source>
</evidence>
<proteinExistence type="inferred from homology"/>
<dbReference type="GO" id="GO:0046872">
    <property type="term" value="F:metal ion binding"/>
    <property type="evidence" value="ECO:0007669"/>
    <property type="project" value="InterPro"/>
</dbReference>
<reference evidence="6 7" key="1">
    <citation type="journal article" date="2017" name="Int. J. Syst. Evol. Microbiol.">
        <title>Ramlibacter monticola sp. nov., isolated from forest soil.</title>
        <authorList>
            <person name="Chaudhary D.K."/>
            <person name="Kim J."/>
        </authorList>
    </citation>
    <scope>NUCLEOTIDE SEQUENCE [LARGE SCALE GENOMIC DNA]</scope>
    <source>
        <strain evidence="6 7">KACC 19175</strain>
    </source>
</reference>
<dbReference type="SUPFAM" id="SSF63411">
    <property type="entry name" value="LuxS/MPP-like metallohydrolase"/>
    <property type="match status" value="2"/>
</dbReference>
<dbReference type="InterPro" id="IPR001431">
    <property type="entry name" value="Pept_M16_Zn_BS"/>
</dbReference>
<evidence type="ECO:0000256" key="2">
    <source>
        <dbReference type="ARBA" id="ARBA00007261"/>
    </source>
</evidence>
<comment type="caution">
    <text evidence="6">The sequence shown here is derived from an EMBL/GenBank/DDBJ whole genome shotgun (WGS) entry which is preliminary data.</text>
</comment>
<sequence length="435" mass="47090">MRAAEPVLRTLPNGVRLLAIPLPHVQSASVGVFLRVGSRDETPASNGISHVLEHMAFKGTATRSVQAINLDAERLGADVNAFTSKDTTGYFMTGLGRHADRFLEMTADIVLNSTFPEAELRRELDVIRQEAIEYAEDPQESSSELLDRAIWGEHAMGMPVIGTVKNIERFARADLVAHVRSHYVAEKTVVAAAGNFEVEAFLDRAARLFAGMPRAADAVPSAPATPLYVGSAVGRRFSQVSQVFLNLAYPMGPVPPETLPQQRWRLVASLAAILFGGGMSAPLTDTVRERMGLAYTAQSSAEGGDTWYNFIVHAVTTPDKLEQLMTATGELLRAHAAGIDPVHLERAKNQLTVSRVRSSERTYAAMERAVEELFVRGTVTPMEETLAQIDAIAADEVRTVFERMLRNPAALAITGKGASAKSARDLVATLASASR</sequence>
<evidence type="ECO:0000259" key="5">
    <source>
        <dbReference type="Pfam" id="PF05193"/>
    </source>
</evidence>
<comment type="cofactor">
    <cofactor evidence="1">
        <name>Zn(2+)</name>
        <dbReference type="ChEBI" id="CHEBI:29105"/>
    </cofactor>
</comment>
<dbReference type="Pfam" id="PF05193">
    <property type="entry name" value="Peptidase_M16_C"/>
    <property type="match status" value="1"/>
</dbReference>
<organism evidence="6 7">
    <name type="scientific">Ramlibacter monticola</name>
    <dbReference type="NCBI Taxonomy" id="1926872"/>
    <lineage>
        <taxon>Bacteria</taxon>
        <taxon>Pseudomonadati</taxon>
        <taxon>Pseudomonadota</taxon>
        <taxon>Betaproteobacteria</taxon>
        <taxon>Burkholderiales</taxon>
        <taxon>Comamonadaceae</taxon>
        <taxon>Ramlibacter</taxon>
    </lineage>
</organism>
<comment type="similarity">
    <text evidence="2 3">Belongs to the peptidase M16 family.</text>
</comment>
<feature type="domain" description="Peptidase M16 C-terminal" evidence="5">
    <location>
        <begin position="171"/>
        <end position="351"/>
    </location>
</feature>
<name>A0A937CVA0_9BURK</name>
<dbReference type="Pfam" id="PF00675">
    <property type="entry name" value="Peptidase_M16"/>
    <property type="match status" value="1"/>
</dbReference>